<dbReference type="InterPro" id="IPR024033">
    <property type="entry name" value="OXTCase_su_AllG_h-dom"/>
</dbReference>
<dbReference type="Gene3D" id="3.90.1710.10">
    <property type="entry name" value="Enterococcus faecalis V583 domain"/>
    <property type="match status" value="1"/>
</dbReference>
<gene>
    <name evidence="1" type="ordered locus">SAR116_1713</name>
</gene>
<name>D5BUK9_PUNMI</name>
<evidence type="ECO:0000313" key="1">
    <source>
        <dbReference type="EMBL" id="ADE39956.1"/>
    </source>
</evidence>
<dbReference type="eggNOG" id="COG1304">
    <property type="taxonomic scope" value="Bacteria"/>
</dbReference>
<dbReference type="HOGENOM" id="CLU_036192_0_0_5"/>
<protein>
    <recommendedName>
        <fullName evidence="3">DUF1116 domain-containing protein</fullName>
    </recommendedName>
</protein>
<organism evidence="1 2">
    <name type="scientific">Puniceispirillum marinum (strain IMCC1322)</name>
    <dbReference type="NCBI Taxonomy" id="488538"/>
    <lineage>
        <taxon>Bacteria</taxon>
        <taxon>Pseudomonadati</taxon>
        <taxon>Pseudomonadota</taxon>
        <taxon>Alphaproteobacteria</taxon>
        <taxon>Candidatus Puniceispirillales</taxon>
        <taxon>Candidatus Puniceispirillaceae</taxon>
        <taxon>Candidatus Puniceispirillum</taxon>
    </lineage>
</organism>
<dbReference type="EMBL" id="CP001751">
    <property type="protein sequence ID" value="ADE39956.1"/>
    <property type="molecule type" value="Genomic_DNA"/>
</dbReference>
<sequence length="410" mass="42759">MGMKNSDSHQSMTQHKADIFAFDRLSVVQPFWTGFDTAANHAGLDDNVFLHAGPAFSSVESICKPILNSAAVGAVFEGIADNLDQAINMLMAGEIELRPAQDYGVVTPLAGVVTPHMPLHYVYDGNHGRTVCLTPINGGNGAAMRLGQCSDAAVAHMRWINGPVLDCLAAGLGEGLELIPFASAGLAEGDDCHGRTIAATQFLVNEIDSRSKGGIANEEVRAFLNQSPSMFLNLWMAASKCIMMAATGIDGSSMITAMGSNGVDVGLQVAGLPGLWFTAPAAPPNGHITDGLDETRKLGAIGDSAVVEALGLGAMNITHSPEQMKALGNFLPADFADRITALRGCEHFDFTVAKPPIGITARSVHDYGAAMVIALGIIDSKGELGRIGGGIFDPPMAAFNSALSALEDAK</sequence>
<dbReference type="Gene3D" id="1.10.10.660">
    <property type="entry name" value="conserved protein of unknown function from Enterococcus faecalis V583"/>
    <property type="match status" value="1"/>
</dbReference>
<dbReference type="InterPro" id="IPR009499">
    <property type="entry name" value="AllG-like"/>
</dbReference>
<dbReference type="Pfam" id="PF06545">
    <property type="entry name" value="AllG"/>
    <property type="match status" value="1"/>
</dbReference>
<reference evidence="1 2" key="1">
    <citation type="journal article" date="2010" name="J. Bacteriol.">
        <title>Complete genome sequence of "Candidatus Puniceispirillum marinum" IMCC1322, a representative of the SAR116 clade in the Alphaproteobacteria.</title>
        <authorList>
            <person name="Oh H.M."/>
            <person name="Kwon K.K."/>
            <person name="Kang I."/>
            <person name="Kang S.G."/>
            <person name="Lee J.H."/>
            <person name="Kim S.J."/>
            <person name="Cho J.C."/>
        </authorList>
    </citation>
    <scope>NUCLEOTIDE SEQUENCE [LARGE SCALE GENOMIC DNA]</scope>
    <source>
        <strain evidence="1 2">IMCC1322</strain>
    </source>
</reference>
<dbReference type="STRING" id="488538.SAR116_1713"/>
<dbReference type="KEGG" id="apb:SAR116_1713"/>
<dbReference type="Gene3D" id="3.90.1700.10">
    <property type="entry name" value="v583 domain like"/>
    <property type="match status" value="1"/>
</dbReference>
<dbReference type="AlphaFoldDB" id="D5BUK9"/>
<dbReference type="Proteomes" id="UP000007460">
    <property type="component" value="Chromosome"/>
</dbReference>
<keyword evidence="2" id="KW-1185">Reference proteome</keyword>
<proteinExistence type="predicted"/>
<evidence type="ECO:0000313" key="2">
    <source>
        <dbReference type="Proteomes" id="UP000007460"/>
    </source>
</evidence>
<accession>D5BUK9</accession>
<evidence type="ECO:0008006" key="3">
    <source>
        <dbReference type="Google" id="ProtNLM"/>
    </source>
</evidence>